<name>A0A3D4VBV0_9BACT</name>
<gene>
    <name evidence="3" type="ORF">DGD08_14010</name>
</gene>
<dbReference type="Proteomes" id="UP000264071">
    <property type="component" value="Unassembled WGS sequence"/>
</dbReference>
<keyword evidence="1" id="KW-0732">Signal</keyword>
<comment type="caution">
    <text evidence="3">The sequence shown here is derived from an EMBL/GenBank/DDBJ whole genome shotgun (WGS) entry which is preliminary data.</text>
</comment>
<feature type="domain" description="Outer membrane protein beta-barrel" evidence="2">
    <location>
        <begin position="35"/>
        <end position="234"/>
    </location>
</feature>
<evidence type="ECO:0000313" key="3">
    <source>
        <dbReference type="EMBL" id="HCT58314.1"/>
    </source>
</evidence>
<accession>A0A3D4VBV0</accession>
<dbReference type="EMBL" id="DPIY01000010">
    <property type="protein sequence ID" value="HCT58314.1"/>
    <property type="molecule type" value="Genomic_DNA"/>
</dbReference>
<dbReference type="SUPFAM" id="SSF56925">
    <property type="entry name" value="OMPA-like"/>
    <property type="match status" value="1"/>
</dbReference>
<proteinExistence type="predicted"/>
<protein>
    <recommendedName>
        <fullName evidence="2">Outer membrane protein beta-barrel domain-containing protein</fullName>
    </recommendedName>
</protein>
<dbReference type="Pfam" id="PF13505">
    <property type="entry name" value="OMP_b-brl"/>
    <property type="match status" value="1"/>
</dbReference>
<dbReference type="AlphaFoldDB" id="A0A3D4VBV0"/>
<sequence>MSCGWSAPCTMPHRHLLECPSMNTAFVRRGFSVASILATFAAAPLAAQQTSPMTGGGGSASLTPFAGYVLTGNWYDGPIGTSLKNANGPVIGAQGSFPLARGVSLVGSLAYSSGDLRIGLPLIGGVNVGSTKTWMYDAGLELGGLSARPEGIAPFATVGIGGMTNDIDASILNVRATNVAYTLGVGVDVGFTPGMALRLQAKDWIGKFNSQDAIGFRVDGNVAHNFALTAGLKFTF</sequence>
<reference evidence="3 4" key="1">
    <citation type="journal article" date="2018" name="Nat. Biotechnol.">
        <title>A standardized bacterial taxonomy based on genome phylogeny substantially revises the tree of life.</title>
        <authorList>
            <person name="Parks D.H."/>
            <person name="Chuvochina M."/>
            <person name="Waite D.W."/>
            <person name="Rinke C."/>
            <person name="Skarshewski A."/>
            <person name="Chaumeil P.A."/>
            <person name="Hugenholtz P."/>
        </authorList>
    </citation>
    <scope>NUCLEOTIDE SEQUENCE [LARGE SCALE GENOMIC DNA]</scope>
    <source>
        <strain evidence="3">UBA8844</strain>
    </source>
</reference>
<dbReference type="InterPro" id="IPR027385">
    <property type="entry name" value="Beta-barrel_OMP"/>
</dbReference>
<dbReference type="InterPro" id="IPR011250">
    <property type="entry name" value="OMP/PagP_B-barrel"/>
</dbReference>
<dbReference type="Gene3D" id="2.40.160.20">
    <property type="match status" value="1"/>
</dbReference>
<organism evidence="3 4">
    <name type="scientific">Gemmatimonas aurantiaca</name>
    <dbReference type="NCBI Taxonomy" id="173480"/>
    <lineage>
        <taxon>Bacteria</taxon>
        <taxon>Pseudomonadati</taxon>
        <taxon>Gemmatimonadota</taxon>
        <taxon>Gemmatimonadia</taxon>
        <taxon>Gemmatimonadales</taxon>
        <taxon>Gemmatimonadaceae</taxon>
        <taxon>Gemmatimonas</taxon>
    </lineage>
</organism>
<evidence type="ECO:0000256" key="1">
    <source>
        <dbReference type="ARBA" id="ARBA00022729"/>
    </source>
</evidence>
<evidence type="ECO:0000259" key="2">
    <source>
        <dbReference type="Pfam" id="PF13505"/>
    </source>
</evidence>
<evidence type="ECO:0000313" key="4">
    <source>
        <dbReference type="Proteomes" id="UP000264071"/>
    </source>
</evidence>